<dbReference type="AlphaFoldDB" id="A0A075AWU0"/>
<accession>A0A075AWU0</accession>
<gene>
    <name evidence="1" type="ORF">O9G_004029</name>
</gene>
<keyword evidence="2" id="KW-1185">Reference proteome</keyword>
<dbReference type="Proteomes" id="UP000030755">
    <property type="component" value="Unassembled WGS sequence"/>
</dbReference>
<evidence type="ECO:0000313" key="2">
    <source>
        <dbReference type="Proteomes" id="UP000030755"/>
    </source>
</evidence>
<dbReference type="EMBL" id="KE560925">
    <property type="protein sequence ID" value="EPZ34722.1"/>
    <property type="molecule type" value="Genomic_DNA"/>
</dbReference>
<name>A0A075AWU0_ROZAC</name>
<sequence>MVGKLSLNDIKKATTAFNAEIMQHDNDEKSLEPVRFNFTSILEMYGWLYIANPANTVWVTNIKQTKGNGRSLAKMKTETIISFCSTSKSLCLPFVFKHCK</sequence>
<evidence type="ECO:0000313" key="1">
    <source>
        <dbReference type="EMBL" id="EPZ34722.1"/>
    </source>
</evidence>
<proteinExistence type="predicted"/>
<dbReference type="HOGENOM" id="CLU_2307646_0_0_1"/>
<reference evidence="1 2" key="1">
    <citation type="journal article" date="2013" name="Curr. Biol.">
        <title>Shared signatures of parasitism and phylogenomics unite Cryptomycota and microsporidia.</title>
        <authorList>
            <person name="James T.Y."/>
            <person name="Pelin A."/>
            <person name="Bonen L."/>
            <person name="Ahrendt S."/>
            <person name="Sain D."/>
            <person name="Corradi N."/>
            <person name="Stajich J.E."/>
        </authorList>
    </citation>
    <scope>NUCLEOTIDE SEQUENCE [LARGE SCALE GENOMIC DNA]</scope>
    <source>
        <strain evidence="1 2">CSF55</strain>
    </source>
</reference>
<organism evidence="1 2">
    <name type="scientific">Rozella allomycis (strain CSF55)</name>
    <dbReference type="NCBI Taxonomy" id="988480"/>
    <lineage>
        <taxon>Eukaryota</taxon>
        <taxon>Fungi</taxon>
        <taxon>Fungi incertae sedis</taxon>
        <taxon>Cryptomycota</taxon>
        <taxon>Cryptomycota incertae sedis</taxon>
        <taxon>Rozella</taxon>
    </lineage>
</organism>
<protein>
    <submittedName>
        <fullName evidence="1">Uncharacterized protein</fullName>
    </submittedName>
</protein>